<dbReference type="Proteomes" id="UP000033457">
    <property type="component" value="Chromosome"/>
</dbReference>
<dbReference type="KEGG" id="cku:UL82_07270"/>
<organism evidence="1 2">
    <name type="scientific">Corynebacterium kutscheri</name>
    <dbReference type="NCBI Taxonomy" id="35755"/>
    <lineage>
        <taxon>Bacteria</taxon>
        <taxon>Bacillati</taxon>
        <taxon>Actinomycetota</taxon>
        <taxon>Actinomycetes</taxon>
        <taxon>Mycobacteriales</taxon>
        <taxon>Corynebacteriaceae</taxon>
        <taxon>Corynebacterium</taxon>
    </lineage>
</organism>
<gene>
    <name evidence="1" type="ORF">UL82_07270</name>
</gene>
<name>A0A0F6TDD0_9CORY</name>
<accession>A0A0F6TDD0</accession>
<keyword evidence="2" id="KW-1185">Reference proteome</keyword>
<dbReference type="AlphaFoldDB" id="A0A0F6TDD0"/>
<sequence length="52" mass="5892">MRQNLSREVTREDTNPATVAAQAHLAAEIVLIFNSDKNAAIEDARETNVYWF</sequence>
<dbReference type="RefSeq" id="WP_170166113.1">
    <property type="nucleotide sequence ID" value="NZ_CP011312.1"/>
</dbReference>
<dbReference type="EMBL" id="CP011312">
    <property type="protein sequence ID" value="AKE41616.1"/>
    <property type="molecule type" value="Genomic_DNA"/>
</dbReference>
<reference evidence="1 2" key="1">
    <citation type="journal article" date="2015" name="Genome Announc.">
        <title>Complete Genome Sequence of Corynebacterium kutscheri DSM 20755, a Corynebacterial Type Strain with Remarkably Low G+C Content of Chromosomal DNA.</title>
        <authorList>
            <person name="Ruckert C."/>
            <person name="Albersmeier A."/>
            <person name="Winkler A."/>
            <person name="Tauch A."/>
        </authorList>
    </citation>
    <scope>NUCLEOTIDE SEQUENCE [LARGE SCALE GENOMIC DNA]</scope>
    <source>
        <strain evidence="1 2">DSM 20755</strain>
    </source>
</reference>
<evidence type="ECO:0000313" key="2">
    <source>
        <dbReference type="Proteomes" id="UP000033457"/>
    </source>
</evidence>
<dbReference type="HOGENOM" id="CLU_3078877_0_0_11"/>
<proteinExistence type="predicted"/>
<protein>
    <submittedName>
        <fullName evidence="1">Uncharacterized protein</fullName>
    </submittedName>
</protein>
<evidence type="ECO:0000313" key="1">
    <source>
        <dbReference type="EMBL" id="AKE41616.1"/>
    </source>
</evidence>